<evidence type="ECO:0008006" key="4">
    <source>
        <dbReference type="Google" id="ProtNLM"/>
    </source>
</evidence>
<gene>
    <name evidence="2" type="ORF">GA0061081_101206</name>
</gene>
<reference evidence="3" key="1">
    <citation type="submission" date="2016-08" db="EMBL/GenBank/DDBJ databases">
        <authorList>
            <person name="Varghese N."/>
            <person name="Submissions Spin"/>
        </authorList>
    </citation>
    <scope>NUCLEOTIDE SEQUENCE [LARGE SCALE GENOMIC DNA]</scope>
    <source>
        <strain evidence="3">R-53248</strain>
    </source>
</reference>
<evidence type="ECO:0000313" key="3">
    <source>
        <dbReference type="Proteomes" id="UP000199670"/>
    </source>
</evidence>
<evidence type="ECO:0000313" key="2">
    <source>
        <dbReference type="EMBL" id="SCB76056.1"/>
    </source>
</evidence>
<name>A0A1C3Z119_9GAMM</name>
<organism evidence="2 3">
    <name type="scientific">Gilliamella bombicola</name>
    <dbReference type="NCBI Taxonomy" id="1798182"/>
    <lineage>
        <taxon>Bacteria</taxon>
        <taxon>Pseudomonadati</taxon>
        <taxon>Pseudomonadota</taxon>
        <taxon>Gammaproteobacteria</taxon>
        <taxon>Orbales</taxon>
        <taxon>Orbaceae</taxon>
        <taxon>Gilliamella</taxon>
    </lineage>
</organism>
<dbReference type="PROSITE" id="PS51257">
    <property type="entry name" value="PROKAR_LIPOPROTEIN"/>
    <property type="match status" value="1"/>
</dbReference>
<dbReference type="EMBL" id="FMAQ01000001">
    <property type="protein sequence ID" value="SCB76056.1"/>
    <property type="molecule type" value="Genomic_DNA"/>
</dbReference>
<accession>A0A1C3Z119</accession>
<dbReference type="STRING" id="1798182.GA0061081_101206"/>
<evidence type="ECO:0000256" key="1">
    <source>
        <dbReference type="SAM" id="SignalP"/>
    </source>
</evidence>
<sequence>MMKKIKYCLLLTLSLTLVGCFGANQSSINRWIDNPTANEIKVTIDGKELTIPAKSGINYTFEYGKHTLSYNNDDFNFVVKPAQFGELGLINPTQSNYYLYTVIYSTSEMNDEQYEKILRENREINSIPVIIDGKEQEIEMPAKLINDVFIEHSQYHWDYSYDQPFPKEITQDLKLKKNQSYQQRYRKLYRESDFIEFLKEDEQEDISFPYNPKKFSEISQYVIPKIDLNNIKCEAGRQYMEGLLNDWNHLMTLKGSDFTKPYDNLASNDAMAKSYGSEDKCTEANDPEKTYSKELRQFVDALRNTRDVNFYVVK</sequence>
<proteinExistence type="predicted"/>
<feature type="chain" id="PRO_5008687887" description="Lipoprotein" evidence="1">
    <location>
        <begin position="24"/>
        <end position="314"/>
    </location>
</feature>
<keyword evidence="1" id="KW-0732">Signal</keyword>
<keyword evidence="3" id="KW-1185">Reference proteome</keyword>
<dbReference type="AlphaFoldDB" id="A0A1C3Z119"/>
<protein>
    <recommendedName>
        <fullName evidence="4">Lipoprotein</fullName>
    </recommendedName>
</protein>
<feature type="signal peptide" evidence="1">
    <location>
        <begin position="1"/>
        <end position="23"/>
    </location>
</feature>
<dbReference type="Proteomes" id="UP000199670">
    <property type="component" value="Unassembled WGS sequence"/>
</dbReference>